<dbReference type="GO" id="GO:0005840">
    <property type="term" value="C:ribosome"/>
    <property type="evidence" value="ECO:0007669"/>
    <property type="project" value="UniProtKB-KW"/>
</dbReference>
<gene>
    <name evidence="4" type="primary">rpl37ae</name>
    <name evidence="5" type="ORF">C5F49_02345</name>
</gene>
<comment type="subunit">
    <text evidence="4">Part of the 50S ribosomal subunit.</text>
</comment>
<evidence type="ECO:0000256" key="2">
    <source>
        <dbReference type="ARBA" id="ARBA00022980"/>
    </source>
</evidence>
<keyword evidence="4" id="KW-0862">Zinc</keyword>
<accession>A0A7D5R7U5</accession>
<comment type="function">
    <text evidence="4">Binds to the 23S rRNA.</text>
</comment>
<dbReference type="PANTHER" id="PTHR48129:SF1">
    <property type="entry name" value="LARGE RIBOSOMAL SUBUNIT PROTEIN EL43"/>
    <property type="match status" value="1"/>
</dbReference>
<organism evidence="5 6">
    <name type="scientific">Nitrosopumilus oxyclinae</name>
    <dbReference type="NCBI Taxonomy" id="1959104"/>
    <lineage>
        <taxon>Archaea</taxon>
        <taxon>Nitrososphaerota</taxon>
        <taxon>Nitrososphaeria</taxon>
        <taxon>Nitrosopumilales</taxon>
        <taxon>Nitrosopumilaceae</taxon>
        <taxon>Nitrosopumilus</taxon>
    </lineage>
</organism>
<dbReference type="RefSeq" id="WP_179363161.1">
    <property type="nucleotide sequence ID" value="NZ_CP026994.1"/>
</dbReference>
<dbReference type="GO" id="GO:0008270">
    <property type="term" value="F:zinc ion binding"/>
    <property type="evidence" value="ECO:0007669"/>
    <property type="project" value="UniProtKB-UniRule"/>
</dbReference>
<evidence type="ECO:0000256" key="3">
    <source>
        <dbReference type="ARBA" id="ARBA00023274"/>
    </source>
</evidence>
<evidence type="ECO:0000313" key="5">
    <source>
        <dbReference type="EMBL" id="QLH04284.1"/>
    </source>
</evidence>
<dbReference type="GO" id="GO:0006412">
    <property type="term" value="P:translation"/>
    <property type="evidence" value="ECO:0007669"/>
    <property type="project" value="UniProtKB-UniRule"/>
</dbReference>
<dbReference type="Proteomes" id="UP000509441">
    <property type="component" value="Chromosome"/>
</dbReference>
<dbReference type="HAMAP" id="MF_00327">
    <property type="entry name" value="Ribosomal_eL43"/>
    <property type="match status" value="1"/>
</dbReference>
<dbReference type="GeneID" id="56060755"/>
<keyword evidence="4" id="KW-0863">Zinc-finger</keyword>
<dbReference type="EMBL" id="CP026994">
    <property type="protein sequence ID" value="QLH04284.1"/>
    <property type="molecule type" value="Genomic_DNA"/>
</dbReference>
<dbReference type="Gene3D" id="2.20.25.30">
    <property type="match status" value="1"/>
</dbReference>
<evidence type="ECO:0000256" key="1">
    <source>
        <dbReference type="ARBA" id="ARBA00022884"/>
    </source>
</evidence>
<dbReference type="OrthoDB" id="372011at2157"/>
<feature type="binding site" evidence="4">
    <location>
        <position position="39"/>
    </location>
    <ligand>
        <name>Zn(2+)</name>
        <dbReference type="ChEBI" id="CHEBI:29105"/>
    </ligand>
</feature>
<dbReference type="InterPro" id="IPR002674">
    <property type="entry name" value="Ribosomal_eL43"/>
</dbReference>
<feature type="binding site" evidence="4">
    <location>
        <position position="60"/>
    </location>
    <ligand>
        <name>Zn(2+)</name>
        <dbReference type="ChEBI" id="CHEBI:29105"/>
    </ligand>
</feature>
<name>A0A7D5R7U5_9ARCH</name>
<dbReference type="Pfam" id="PF01780">
    <property type="entry name" value="Ribosomal_L37ae"/>
    <property type="match status" value="1"/>
</dbReference>
<keyword evidence="2 4" id="KW-0689">Ribosomal protein</keyword>
<evidence type="ECO:0000256" key="4">
    <source>
        <dbReference type="HAMAP-Rule" id="MF_00327"/>
    </source>
</evidence>
<dbReference type="InterPro" id="IPR050522">
    <property type="entry name" value="Ribosomal_protein_eL43"/>
</dbReference>
<dbReference type="KEGG" id="nox:C5F49_02345"/>
<protein>
    <recommendedName>
        <fullName evidence="4">Large ribosomal subunit protein eL43</fullName>
    </recommendedName>
</protein>
<feature type="binding site" evidence="4">
    <location>
        <position position="42"/>
    </location>
    <ligand>
        <name>Zn(2+)</name>
        <dbReference type="ChEBI" id="CHEBI:29105"/>
    </ligand>
</feature>
<evidence type="ECO:0000313" key="6">
    <source>
        <dbReference type="Proteomes" id="UP000509441"/>
    </source>
</evidence>
<feature type="binding site" evidence="4">
    <location>
        <position position="57"/>
    </location>
    <ligand>
        <name>Zn(2+)</name>
        <dbReference type="ChEBI" id="CHEBI:29105"/>
    </ligand>
</feature>
<dbReference type="InterPro" id="IPR011331">
    <property type="entry name" value="Ribosomal_eL37/eL43"/>
</dbReference>
<dbReference type="InterPro" id="IPR011332">
    <property type="entry name" value="Ribosomal_zn-bd"/>
</dbReference>
<sequence length="73" mass="8211">MVKHSKAKKALKGLGARYGIKLRKQYSKVHFTLKEKRTCPECGSQNFGRDAVGIWSCKKCSYKVAGTAYDIKL</sequence>
<dbReference type="GO" id="GO:0070180">
    <property type="term" value="F:large ribosomal subunit rRNA binding"/>
    <property type="evidence" value="ECO:0007669"/>
    <property type="project" value="UniProtKB-UniRule"/>
</dbReference>
<keyword evidence="1 4" id="KW-0694">RNA-binding</keyword>
<keyword evidence="3 4" id="KW-0687">Ribonucleoprotein</keyword>
<keyword evidence="4" id="KW-0479">Metal-binding</keyword>
<keyword evidence="6" id="KW-1185">Reference proteome</keyword>
<proteinExistence type="inferred from homology"/>
<dbReference type="GO" id="GO:0003735">
    <property type="term" value="F:structural constituent of ribosome"/>
    <property type="evidence" value="ECO:0007669"/>
    <property type="project" value="InterPro"/>
</dbReference>
<comment type="cofactor">
    <cofactor evidence="4">
        <name>Zn(2+)</name>
        <dbReference type="ChEBI" id="CHEBI:29105"/>
    </cofactor>
    <text evidence="4">Binds 1 zinc ion per subunit.</text>
</comment>
<reference evidence="5 6" key="1">
    <citation type="submission" date="2018-02" db="EMBL/GenBank/DDBJ databases">
        <title>Complete genome of Nitrosopumilus oxyclinae HCE1.</title>
        <authorList>
            <person name="Qin W."/>
            <person name="Zheng Y."/>
            <person name="Stahl D.A."/>
        </authorList>
    </citation>
    <scope>NUCLEOTIDE SEQUENCE [LARGE SCALE GENOMIC DNA]</scope>
    <source>
        <strain evidence="5 6">HCE1</strain>
    </source>
</reference>
<dbReference type="AlphaFoldDB" id="A0A7D5R7U5"/>
<feature type="zinc finger region" description="C4-type" evidence="4">
    <location>
        <begin position="39"/>
        <end position="60"/>
    </location>
</feature>
<comment type="similarity">
    <text evidence="4">Belongs to the eukaryotic ribosomal protein eL43 family. Putative zinc-binding subfamily.</text>
</comment>
<dbReference type="SUPFAM" id="SSF57829">
    <property type="entry name" value="Zn-binding ribosomal proteins"/>
    <property type="match status" value="1"/>
</dbReference>
<keyword evidence="4" id="KW-0699">rRNA-binding</keyword>
<dbReference type="GO" id="GO:1990904">
    <property type="term" value="C:ribonucleoprotein complex"/>
    <property type="evidence" value="ECO:0007669"/>
    <property type="project" value="UniProtKB-KW"/>
</dbReference>
<dbReference type="PANTHER" id="PTHR48129">
    <property type="entry name" value="60S RIBOSOMAL PROTEIN L37A"/>
    <property type="match status" value="1"/>
</dbReference>